<evidence type="ECO:0000313" key="2">
    <source>
        <dbReference type="EMBL" id="MBM9624438.1"/>
    </source>
</evidence>
<comment type="caution">
    <text evidence="2">The sequence shown here is derived from an EMBL/GenBank/DDBJ whole genome shotgun (WGS) entry which is preliminary data.</text>
</comment>
<proteinExistence type="predicted"/>
<protein>
    <recommendedName>
        <fullName evidence="4">Transglutaminase-like domain-containing protein</fullName>
    </recommendedName>
</protein>
<feature type="region of interest" description="Disordered" evidence="1">
    <location>
        <begin position="161"/>
        <end position="183"/>
    </location>
</feature>
<keyword evidence="2" id="KW-0614">Plasmid</keyword>
<geneLocation type="plasmid" evidence="2">
    <name>unnamed1</name>
</geneLocation>
<organism evidence="2 3">
    <name type="scientific">Streptomyces zhihengii</name>
    <dbReference type="NCBI Taxonomy" id="1818004"/>
    <lineage>
        <taxon>Bacteria</taxon>
        <taxon>Bacillati</taxon>
        <taxon>Actinomycetota</taxon>
        <taxon>Actinomycetes</taxon>
        <taxon>Kitasatosporales</taxon>
        <taxon>Streptomycetaceae</taxon>
        <taxon>Streptomyces</taxon>
    </lineage>
</organism>
<dbReference type="EMBL" id="JAFEJA010000003">
    <property type="protein sequence ID" value="MBM9624438.1"/>
    <property type="molecule type" value="Genomic_DNA"/>
</dbReference>
<sequence>MTGAGQPSTTHDNGAENELRRWMALYANLRIGDPSWAHSSIADLTATHGTYHDPSPWTRADEQQPGRCFEVATLWAERAGWTYIEGFALAPSAWPFPVFEHAWCLTADGLVADPALPDGTATGYFGIALSDAYRREQQSNRGTNAVFASDPANPLAGINEQALREGLPPSALAPRTTNPPPIR</sequence>
<evidence type="ECO:0000313" key="3">
    <source>
        <dbReference type="Proteomes" id="UP000664109"/>
    </source>
</evidence>
<dbReference type="RefSeq" id="WP_205378631.1">
    <property type="nucleotide sequence ID" value="NZ_JAFEJA010000003.1"/>
</dbReference>
<keyword evidence="3" id="KW-1185">Reference proteome</keyword>
<accession>A0ABS2V523</accession>
<evidence type="ECO:0008006" key="4">
    <source>
        <dbReference type="Google" id="ProtNLM"/>
    </source>
</evidence>
<name>A0ABS2V523_9ACTN</name>
<dbReference type="Proteomes" id="UP000664109">
    <property type="component" value="Unassembled WGS sequence"/>
</dbReference>
<reference evidence="2 3" key="1">
    <citation type="journal article" date="2016" name="Arch. Microbiol.">
        <title>Streptomyces zhihengii sp. nov., isolated from rhizospheric soil of Psammosilene tunicoides.</title>
        <authorList>
            <person name="Huang M.J."/>
            <person name="Fei J.J."/>
            <person name="Salam N."/>
            <person name="Kim C.J."/>
            <person name="Hozzein W.N."/>
            <person name="Xiao M."/>
            <person name="Huang H.Q."/>
            <person name="Li W.J."/>
        </authorList>
    </citation>
    <scope>NUCLEOTIDE SEQUENCE [LARGE SCALE GENOMIC DNA]</scope>
    <source>
        <strain evidence="2 3">YIM T102</strain>
    </source>
</reference>
<evidence type="ECO:0000256" key="1">
    <source>
        <dbReference type="SAM" id="MobiDB-lite"/>
    </source>
</evidence>
<gene>
    <name evidence="2" type="ORF">JE024_38450</name>
</gene>